<sequence length="76" mass="8168">MYRAYQSGQSSSALPLRFSCSPWAAAARRSALARSLAELNDIRERSTRPGNRVVTSCKSQVLPSGSLNDGVLRGKG</sequence>
<accession>A0ABX9JQW2</accession>
<organism evidence="1 2">
    <name type="scientific">Archangium gephyra</name>
    <dbReference type="NCBI Taxonomy" id="48"/>
    <lineage>
        <taxon>Bacteria</taxon>
        <taxon>Pseudomonadati</taxon>
        <taxon>Myxococcota</taxon>
        <taxon>Myxococcia</taxon>
        <taxon>Myxococcales</taxon>
        <taxon>Cystobacterineae</taxon>
        <taxon>Archangiaceae</taxon>
        <taxon>Archangium</taxon>
    </lineage>
</organism>
<protein>
    <submittedName>
        <fullName evidence="1">Uncharacterized protein</fullName>
    </submittedName>
</protein>
<evidence type="ECO:0000313" key="1">
    <source>
        <dbReference type="EMBL" id="REG24622.1"/>
    </source>
</evidence>
<dbReference type="Proteomes" id="UP000256345">
    <property type="component" value="Unassembled WGS sequence"/>
</dbReference>
<evidence type="ECO:0000313" key="2">
    <source>
        <dbReference type="Proteomes" id="UP000256345"/>
    </source>
</evidence>
<reference evidence="1 2" key="1">
    <citation type="submission" date="2018-08" db="EMBL/GenBank/DDBJ databases">
        <title>Genomic Encyclopedia of Archaeal and Bacterial Type Strains, Phase II (KMG-II): from individual species to whole genera.</title>
        <authorList>
            <person name="Goeker M."/>
        </authorList>
    </citation>
    <scope>NUCLEOTIDE SEQUENCE [LARGE SCALE GENOMIC DNA]</scope>
    <source>
        <strain evidence="1 2">DSM 2261</strain>
    </source>
</reference>
<proteinExistence type="predicted"/>
<gene>
    <name evidence="1" type="ORF">ATI61_114231</name>
</gene>
<dbReference type="EMBL" id="QUMU01000014">
    <property type="protein sequence ID" value="REG24622.1"/>
    <property type="molecule type" value="Genomic_DNA"/>
</dbReference>
<name>A0ABX9JQW2_9BACT</name>
<keyword evidence="2" id="KW-1185">Reference proteome</keyword>
<comment type="caution">
    <text evidence="1">The sequence shown here is derived from an EMBL/GenBank/DDBJ whole genome shotgun (WGS) entry which is preliminary data.</text>
</comment>